<evidence type="ECO:0000313" key="5">
    <source>
        <dbReference type="Proteomes" id="UP000002051"/>
    </source>
</evidence>
<dbReference type="PaxDb" id="3880-AES99931"/>
<keyword evidence="1" id="KW-1133">Transmembrane helix</keyword>
<dbReference type="EMBL" id="PSQE01000005">
    <property type="protein sequence ID" value="RHN57377.1"/>
    <property type="molecule type" value="Genomic_DNA"/>
</dbReference>
<dbReference type="Gramene" id="rna32912">
    <property type="protein sequence ID" value="RHN57377.1"/>
    <property type="gene ID" value="gene32912"/>
</dbReference>
<dbReference type="AlphaFoldDB" id="G7KCM2"/>
<evidence type="ECO:0000313" key="4">
    <source>
        <dbReference type="EnsemblPlants" id="AES99931"/>
    </source>
</evidence>
<feature type="transmembrane region" description="Helical" evidence="1">
    <location>
        <begin position="21"/>
        <end position="44"/>
    </location>
</feature>
<reference evidence="2 5" key="1">
    <citation type="journal article" date="2011" name="Nature">
        <title>The Medicago genome provides insight into the evolution of rhizobial symbioses.</title>
        <authorList>
            <person name="Young N.D."/>
            <person name="Debelle F."/>
            <person name="Oldroyd G.E."/>
            <person name="Geurts R."/>
            <person name="Cannon S.B."/>
            <person name="Udvardi M.K."/>
            <person name="Benedito V.A."/>
            <person name="Mayer K.F."/>
            <person name="Gouzy J."/>
            <person name="Schoof H."/>
            <person name="Van de Peer Y."/>
            <person name="Proost S."/>
            <person name="Cook D.R."/>
            <person name="Meyers B.C."/>
            <person name="Spannagl M."/>
            <person name="Cheung F."/>
            <person name="De Mita S."/>
            <person name="Krishnakumar V."/>
            <person name="Gundlach H."/>
            <person name="Zhou S."/>
            <person name="Mudge J."/>
            <person name="Bharti A.K."/>
            <person name="Murray J.D."/>
            <person name="Naoumkina M.A."/>
            <person name="Rosen B."/>
            <person name="Silverstein K.A."/>
            <person name="Tang H."/>
            <person name="Rombauts S."/>
            <person name="Zhao P.X."/>
            <person name="Zhou P."/>
            <person name="Barbe V."/>
            <person name="Bardou P."/>
            <person name="Bechner M."/>
            <person name="Bellec A."/>
            <person name="Berger A."/>
            <person name="Berges H."/>
            <person name="Bidwell S."/>
            <person name="Bisseling T."/>
            <person name="Choisne N."/>
            <person name="Couloux A."/>
            <person name="Denny R."/>
            <person name="Deshpande S."/>
            <person name="Dai X."/>
            <person name="Doyle J.J."/>
            <person name="Dudez A.M."/>
            <person name="Farmer A.D."/>
            <person name="Fouteau S."/>
            <person name="Franken C."/>
            <person name="Gibelin C."/>
            <person name="Gish J."/>
            <person name="Goldstein S."/>
            <person name="Gonzalez A.J."/>
            <person name="Green P.J."/>
            <person name="Hallab A."/>
            <person name="Hartog M."/>
            <person name="Hua A."/>
            <person name="Humphray S.J."/>
            <person name="Jeong D.H."/>
            <person name="Jing Y."/>
            <person name="Jocker A."/>
            <person name="Kenton S.M."/>
            <person name="Kim D.J."/>
            <person name="Klee K."/>
            <person name="Lai H."/>
            <person name="Lang C."/>
            <person name="Lin S."/>
            <person name="Macmil S.L."/>
            <person name="Magdelenat G."/>
            <person name="Matthews L."/>
            <person name="McCorrison J."/>
            <person name="Monaghan E.L."/>
            <person name="Mun J.H."/>
            <person name="Najar F.Z."/>
            <person name="Nicholson C."/>
            <person name="Noirot C."/>
            <person name="O'Bleness M."/>
            <person name="Paule C.R."/>
            <person name="Poulain J."/>
            <person name="Prion F."/>
            <person name="Qin B."/>
            <person name="Qu C."/>
            <person name="Retzel E.F."/>
            <person name="Riddle C."/>
            <person name="Sallet E."/>
            <person name="Samain S."/>
            <person name="Samson N."/>
            <person name="Sanders I."/>
            <person name="Saurat O."/>
            <person name="Scarpelli C."/>
            <person name="Schiex T."/>
            <person name="Segurens B."/>
            <person name="Severin A.J."/>
            <person name="Sherrier D.J."/>
            <person name="Shi R."/>
            <person name="Sims S."/>
            <person name="Singer S.R."/>
            <person name="Sinharoy S."/>
            <person name="Sterck L."/>
            <person name="Viollet A."/>
            <person name="Wang B.B."/>
            <person name="Wang K."/>
            <person name="Wang M."/>
            <person name="Wang X."/>
            <person name="Warfsmann J."/>
            <person name="Weissenbach J."/>
            <person name="White D.D."/>
            <person name="White J.D."/>
            <person name="Wiley G.B."/>
            <person name="Wincker P."/>
            <person name="Xing Y."/>
            <person name="Yang L."/>
            <person name="Yao Z."/>
            <person name="Ying F."/>
            <person name="Zhai J."/>
            <person name="Zhou L."/>
            <person name="Zuber A."/>
            <person name="Denarie J."/>
            <person name="Dixon R.A."/>
            <person name="May G.D."/>
            <person name="Schwartz D.C."/>
            <person name="Rogers J."/>
            <person name="Quetier F."/>
            <person name="Town C.D."/>
            <person name="Roe B.A."/>
        </authorList>
    </citation>
    <scope>NUCLEOTIDE SEQUENCE [LARGE SCALE GENOMIC DNA]</scope>
    <source>
        <strain evidence="2">A17</strain>
        <strain evidence="4 5">cv. Jemalong A17</strain>
    </source>
</reference>
<keyword evidence="5" id="KW-1185">Reference proteome</keyword>
<dbReference type="EnsemblPlants" id="AES99931">
    <property type="protein sequence ID" value="AES99931"/>
    <property type="gene ID" value="MTR_5g086320"/>
</dbReference>
<dbReference type="OMA" id="IRYKAIN"/>
<evidence type="ECO:0000313" key="6">
    <source>
        <dbReference type="Proteomes" id="UP000265566"/>
    </source>
</evidence>
<dbReference type="Proteomes" id="UP000002051">
    <property type="component" value="Chromosome 5"/>
</dbReference>
<keyword evidence="1 2" id="KW-0812">Transmembrane</keyword>
<reference evidence="3" key="5">
    <citation type="journal article" date="2018" name="Nat. Plants">
        <title>Whole-genome landscape of Medicago truncatula symbiotic genes.</title>
        <authorList>
            <person name="Pecrix Y."/>
            <person name="Gamas P."/>
            <person name="Carrere S."/>
        </authorList>
    </citation>
    <scope>NUCLEOTIDE SEQUENCE</scope>
    <source>
        <tissue evidence="3">Leaves</tissue>
    </source>
</reference>
<proteinExistence type="predicted"/>
<reference evidence="6" key="4">
    <citation type="journal article" date="2018" name="Nat. Plants">
        <title>Whole-genome landscape of Medicago truncatula symbiotic genes.</title>
        <authorList>
            <person name="Pecrix Y."/>
            <person name="Staton S.E."/>
            <person name="Sallet E."/>
            <person name="Lelandais-Briere C."/>
            <person name="Moreau S."/>
            <person name="Carrere S."/>
            <person name="Blein T."/>
            <person name="Jardinaud M.F."/>
            <person name="Latrasse D."/>
            <person name="Zouine M."/>
            <person name="Zahm M."/>
            <person name="Kreplak J."/>
            <person name="Mayjonade B."/>
            <person name="Satge C."/>
            <person name="Perez M."/>
            <person name="Cauet S."/>
            <person name="Marande W."/>
            <person name="Chantry-Darmon C."/>
            <person name="Lopez-Roques C."/>
            <person name="Bouchez O."/>
            <person name="Berard A."/>
            <person name="Debelle F."/>
            <person name="Munos S."/>
            <person name="Bendahmane A."/>
            <person name="Berges H."/>
            <person name="Niebel A."/>
            <person name="Buitink J."/>
            <person name="Frugier F."/>
            <person name="Benhamed M."/>
            <person name="Crespi M."/>
            <person name="Gouzy J."/>
            <person name="Gamas P."/>
        </authorList>
    </citation>
    <scope>NUCLEOTIDE SEQUENCE [LARGE SCALE GENOMIC DNA]</scope>
    <source>
        <strain evidence="6">cv. Jemalong A17</strain>
    </source>
</reference>
<evidence type="ECO:0000313" key="3">
    <source>
        <dbReference type="EMBL" id="RHN57377.1"/>
    </source>
</evidence>
<gene>
    <name evidence="4" type="primary">11424520</name>
    <name evidence="2" type="ordered locus">MTR_5g086320</name>
    <name evidence="3" type="ORF">MtrunA17_Chr5g0439711</name>
</gene>
<dbReference type="EMBL" id="CM001221">
    <property type="protein sequence ID" value="AES99931.1"/>
    <property type="molecule type" value="Genomic_DNA"/>
</dbReference>
<evidence type="ECO:0000313" key="2">
    <source>
        <dbReference type="EMBL" id="AES99931.1"/>
    </source>
</evidence>
<keyword evidence="1" id="KW-0472">Membrane</keyword>
<accession>G7KCM2</accession>
<protein>
    <submittedName>
        <fullName evidence="2">Transmembrane protein, putative</fullName>
    </submittedName>
</protein>
<reference evidence="4" key="3">
    <citation type="submission" date="2015-04" db="UniProtKB">
        <authorList>
            <consortium name="EnsemblPlants"/>
        </authorList>
    </citation>
    <scope>IDENTIFICATION</scope>
    <source>
        <strain evidence="4">cv. Jemalong A17</strain>
    </source>
</reference>
<dbReference type="Proteomes" id="UP000265566">
    <property type="component" value="Chromosome 5"/>
</dbReference>
<dbReference type="KEGG" id="mtr:11424520"/>
<dbReference type="HOGENOM" id="CLU_1671919_0_0_1"/>
<organism evidence="2 5">
    <name type="scientific">Medicago truncatula</name>
    <name type="common">Barrel medic</name>
    <name type="synonym">Medicago tribuloides</name>
    <dbReference type="NCBI Taxonomy" id="3880"/>
    <lineage>
        <taxon>Eukaryota</taxon>
        <taxon>Viridiplantae</taxon>
        <taxon>Streptophyta</taxon>
        <taxon>Embryophyta</taxon>
        <taxon>Tracheophyta</taxon>
        <taxon>Spermatophyta</taxon>
        <taxon>Magnoliopsida</taxon>
        <taxon>eudicotyledons</taxon>
        <taxon>Gunneridae</taxon>
        <taxon>Pentapetalae</taxon>
        <taxon>rosids</taxon>
        <taxon>fabids</taxon>
        <taxon>Fabales</taxon>
        <taxon>Fabaceae</taxon>
        <taxon>Papilionoideae</taxon>
        <taxon>50 kb inversion clade</taxon>
        <taxon>NPAAA clade</taxon>
        <taxon>Hologalegina</taxon>
        <taxon>IRL clade</taxon>
        <taxon>Trifolieae</taxon>
        <taxon>Medicago</taxon>
    </lineage>
</organism>
<reference evidence="2 5" key="2">
    <citation type="journal article" date="2014" name="BMC Genomics">
        <title>An improved genome release (version Mt4.0) for the model legume Medicago truncatula.</title>
        <authorList>
            <person name="Tang H."/>
            <person name="Krishnakumar V."/>
            <person name="Bidwell S."/>
            <person name="Rosen B."/>
            <person name="Chan A."/>
            <person name="Zhou S."/>
            <person name="Gentzbittel L."/>
            <person name="Childs K.L."/>
            <person name="Yandell M."/>
            <person name="Gundlach H."/>
            <person name="Mayer K.F."/>
            <person name="Schwartz D.C."/>
            <person name="Town C.D."/>
        </authorList>
    </citation>
    <scope>GENOME REANNOTATION</scope>
    <source>
        <strain evidence="4 5">cv. Jemalong A17</strain>
    </source>
</reference>
<sequence>MGGSVDPSILSRKRKRNEEVAELEETIFIVFSVVTVLLGAIAWYHNKCIDLEEPSSATKKKVLCTRAKKRDEERTINSIMRDVAESLKDLLQVTKKRMEGNSQEMVQEVLNEMKMIIDIDDTIRYKAINWLIENPNRLAILKALPLIKKKDFLLASMS</sequence>
<name>G7KCM2_MEDTR</name>
<evidence type="ECO:0000256" key="1">
    <source>
        <dbReference type="SAM" id="Phobius"/>
    </source>
</evidence>
<dbReference type="OrthoDB" id="1426896at2759"/>